<dbReference type="PANTHER" id="PTHR38034">
    <property type="entry name" value="INNER MEMBRANE PROTEIN YPJD"/>
    <property type="match status" value="1"/>
</dbReference>
<feature type="transmembrane region" description="Helical" evidence="1">
    <location>
        <begin position="66"/>
        <end position="87"/>
    </location>
</feature>
<feature type="transmembrane region" description="Helical" evidence="1">
    <location>
        <begin position="211"/>
        <end position="231"/>
    </location>
</feature>
<feature type="transmembrane region" description="Helical" evidence="1">
    <location>
        <begin position="93"/>
        <end position="114"/>
    </location>
</feature>
<feature type="transmembrane region" description="Helical" evidence="1">
    <location>
        <begin position="126"/>
        <end position="146"/>
    </location>
</feature>
<feature type="transmembrane region" description="Helical" evidence="1">
    <location>
        <begin position="174"/>
        <end position="199"/>
    </location>
</feature>
<evidence type="ECO:0000313" key="4">
    <source>
        <dbReference type="Proteomes" id="UP000604737"/>
    </source>
</evidence>
<accession>A0ABQ3H468</accession>
<dbReference type="EMBL" id="BMYO01000012">
    <property type="protein sequence ID" value="GHD69587.1"/>
    <property type="molecule type" value="Genomic_DNA"/>
</dbReference>
<evidence type="ECO:0000256" key="1">
    <source>
        <dbReference type="SAM" id="Phobius"/>
    </source>
</evidence>
<keyword evidence="1" id="KW-0472">Membrane</keyword>
<dbReference type="Pfam" id="PF01578">
    <property type="entry name" value="Cytochrom_C_asm"/>
    <property type="match status" value="1"/>
</dbReference>
<evidence type="ECO:0000259" key="2">
    <source>
        <dbReference type="Pfam" id="PF01578"/>
    </source>
</evidence>
<keyword evidence="4" id="KW-1185">Reference proteome</keyword>
<feature type="transmembrane region" description="Helical" evidence="1">
    <location>
        <begin position="37"/>
        <end position="54"/>
    </location>
</feature>
<dbReference type="InterPro" id="IPR052372">
    <property type="entry name" value="YpjD/HemX"/>
</dbReference>
<keyword evidence="1" id="KW-0812">Transmembrane</keyword>
<keyword evidence="1" id="KW-1133">Transmembrane helix</keyword>
<feature type="transmembrane region" description="Helical" evidence="1">
    <location>
        <begin position="237"/>
        <end position="260"/>
    </location>
</feature>
<dbReference type="RefSeq" id="WP_189462392.1">
    <property type="nucleotide sequence ID" value="NZ_BMYO01000012.1"/>
</dbReference>
<organism evidence="3 4">
    <name type="scientific">Jeongeupia chitinilytica</name>
    <dbReference type="NCBI Taxonomy" id="1041641"/>
    <lineage>
        <taxon>Bacteria</taxon>
        <taxon>Pseudomonadati</taxon>
        <taxon>Pseudomonadota</taxon>
        <taxon>Betaproteobacteria</taxon>
        <taxon>Neisseriales</taxon>
        <taxon>Chitinibacteraceae</taxon>
        <taxon>Jeongeupia</taxon>
    </lineage>
</organism>
<comment type="caution">
    <text evidence="3">The sequence shown here is derived from an EMBL/GenBank/DDBJ whole genome shotgun (WGS) entry which is preliminary data.</text>
</comment>
<dbReference type="Proteomes" id="UP000604737">
    <property type="component" value="Unassembled WGS sequence"/>
</dbReference>
<gene>
    <name evidence="3" type="ORF">GCM10007350_36430</name>
</gene>
<feature type="domain" description="Cytochrome c assembly protein" evidence="2">
    <location>
        <begin position="41"/>
        <end position="263"/>
    </location>
</feature>
<proteinExistence type="predicted"/>
<reference evidence="4" key="1">
    <citation type="journal article" date="2019" name="Int. J. Syst. Evol. Microbiol.">
        <title>The Global Catalogue of Microorganisms (GCM) 10K type strain sequencing project: providing services to taxonomists for standard genome sequencing and annotation.</title>
        <authorList>
            <consortium name="The Broad Institute Genomics Platform"/>
            <consortium name="The Broad Institute Genome Sequencing Center for Infectious Disease"/>
            <person name="Wu L."/>
            <person name="Ma J."/>
        </authorList>
    </citation>
    <scope>NUCLEOTIDE SEQUENCE [LARGE SCALE GENOMIC DNA]</scope>
    <source>
        <strain evidence="4">KCTC 23701</strain>
    </source>
</reference>
<sequence>MTWLAASAFVVYLGLGWHFCRTRLSAAAPPRPMLEHGLLLLALALHGLSLWPHLAQSPLHFGAAEALSLTAWLALLIYLLGHLAYRLEGLQPVLLVIVCALLGLSLLLPPGHALTYPQSAVSRLHFLTAMLAYGLFVNAAGVAILMRLADRRLHHADAHVLIRQLPPLLALERLLFACVGVGFAMLSIALITGTVFAEHIYGRTPGIGHKIVFSVAAWLCFAALLLGRHLLGWRGRIATRITLGGCVLLLLGYAGTRFVLETLLRHGA</sequence>
<dbReference type="PANTHER" id="PTHR38034:SF1">
    <property type="entry name" value="INNER MEMBRANE PROTEIN YPJD"/>
    <property type="match status" value="1"/>
</dbReference>
<protein>
    <submittedName>
        <fullName evidence="3">Membrane protein</fullName>
    </submittedName>
</protein>
<name>A0ABQ3H468_9NEIS</name>
<dbReference type="InterPro" id="IPR002541">
    <property type="entry name" value="Cyt_c_assembly"/>
</dbReference>
<evidence type="ECO:0000313" key="3">
    <source>
        <dbReference type="EMBL" id="GHD69587.1"/>
    </source>
</evidence>